<evidence type="ECO:0000313" key="2">
    <source>
        <dbReference type="Proteomes" id="UP001162001"/>
    </source>
</evidence>
<sequence length="485" mass="57987">MNNIDFFVYRELNTDLIKVGLNTKEQLIDHWYKHGQYENRPTKITDIFPQFNWEIYLLLNPDLGKAGIVNKTDAEIHYIKHGQYEKRFINVTDITPNFFWRHYIKCNNDLIKCGINTKLHAEIHWLKHGINENRIYRKTSLDNQIKSNNIKNNTKHVLDKKTPFIIKCYTNFMGSYICQSLHEELTNLIGINDAIFADSNNLYEYFMNTYKSIPDGIMFLWVFSNNIYNKIRSELPNTKIILWTVDLHWYTDDQYEKNYFSYLNADVILTRYNYYKLFYDIDVDNNLVDLRQSCGNVFLKNTLNQESIDKIYIYGSTEKKHYKLRNWFINKMNNQFPNKIIIKPHPGYEKDNKKNAYDTAYELYQYSFAFTASCIPDFEIKADKNTPYYLLCKFFEIPGSGALLLCNDYGVRKELNQMGFYNMQHYVHIDDSNFNEIINWLFDPKNKDKIMNIRETGHKLVKENHTTIKRVDNANKDLLEYFQNI</sequence>
<name>A0A7D3V605_9VIRU</name>
<organism evidence="1 2">
    <name type="scientific">Fadolivirus FV1/VV64</name>
    <dbReference type="NCBI Taxonomy" id="3070911"/>
    <lineage>
        <taxon>Viruses</taxon>
        <taxon>Varidnaviria</taxon>
        <taxon>Bamfordvirae</taxon>
        <taxon>Nucleocytoviricota</taxon>
        <taxon>Megaviricetes</taxon>
        <taxon>Imitervirales</taxon>
        <taxon>Mimiviridae</taxon>
        <taxon>Klosneuvirinae</taxon>
        <taxon>Fadolivirus</taxon>
        <taxon>Fadolivirus algeromassiliense</taxon>
    </lineage>
</organism>
<accession>A0A7D3V605</accession>
<dbReference type="EMBL" id="MT418680">
    <property type="protein sequence ID" value="QKF94632.1"/>
    <property type="molecule type" value="Genomic_DNA"/>
</dbReference>
<proteinExistence type="predicted"/>
<evidence type="ECO:0000313" key="1">
    <source>
        <dbReference type="EMBL" id="QKF94632.1"/>
    </source>
</evidence>
<reference evidence="1 2" key="1">
    <citation type="submission" date="2020-04" db="EMBL/GenBank/DDBJ databases">
        <title>Advantages and limits of metagenomic assembly and binning of a giant virus.</title>
        <authorList>
            <person name="Schulz F."/>
            <person name="Andreani J."/>
            <person name="Francis R."/>
            <person name="Boudjemaa H."/>
            <person name="Bou Khalil J.Y."/>
            <person name="Lee J."/>
            <person name="La Scola B."/>
            <person name="Woyke T."/>
        </authorList>
    </citation>
    <scope>NUCLEOTIDE SEQUENCE [LARGE SCALE GENOMIC DNA]</scope>
    <source>
        <strain evidence="1 2">FV1/VV64</strain>
    </source>
</reference>
<keyword evidence="2" id="KW-1185">Reference proteome</keyword>
<dbReference type="Proteomes" id="UP001162001">
    <property type="component" value="Segment"/>
</dbReference>
<gene>
    <name evidence="1" type="ORF">Fadolivirus_1_1174</name>
</gene>
<protein>
    <submittedName>
        <fullName evidence="1">Uncharacterized protein</fullName>
    </submittedName>
</protein>